<reference evidence="8 9" key="1">
    <citation type="submission" date="2022-06" db="EMBL/GenBank/DDBJ databases">
        <title>A taxonomic note on the genus Prevotella: Description of four novel genera and emended description of the genera Hallella and Xylanibacter.</title>
        <authorList>
            <person name="Hitch T.C.A."/>
        </authorList>
    </citation>
    <scope>NUCLEOTIDE SEQUENCE [LARGE SCALE GENOMIC DNA]</scope>
    <source>
        <strain evidence="8 9">DSM 100619</strain>
    </source>
</reference>
<keyword evidence="3 6" id="KW-0812">Transmembrane</keyword>
<name>A0ABT1BVK6_9BACT</name>
<dbReference type="SUPFAM" id="SSF103473">
    <property type="entry name" value="MFS general substrate transporter"/>
    <property type="match status" value="1"/>
</dbReference>
<feature type="transmembrane region" description="Helical" evidence="6">
    <location>
        <begin position="262"/>
        <end position="280"/>
    </location>
</feature>
<feature type="transmembrane region" description="Helical" evidence="6">
    <location>
        <begin position="289"/>
        <end position="307"/>
    </location>
</feature>
<organism evidence="8 9">
    <name type="scientific">Segatella cerevisiae</name>
    <dbReference type="NCBI Taxonomy" id="2053716"/>
    <lineage>
        <taxon>Bacteria</taxon>
        <taxon>Pseudomonadati</taxon>
        <taxon>Bacteroidota</taxon>
        <taxon>Bacteroidia</taxon>
        <taxon>Bacteroidales</taxon>
        <taxon>Prevotellaceae</taxon>
        <taxon>Segatella</taxon>
    </lineage>
</organism>
<dbReference type="PANTHER" id="PTHR43702">
    <property type="entry name" value="L-FUCOSE-PROTON SYMPORTER"/>
    <property type="match status" value="1"/>
</dbReference>
<evidence type="ECO:0000259" key="7">
    <source>
        <dbReference type="PROSITE" id="PS50850"/>
    </source>
</evidence>
<feature type="transmembrane region" description="Helical" evidence="6">
    <location>
        <begin position="375"/>
        <end position="394"/>
    </location>
</feature>
<dbReference type="PANTHER" id="PTHR43702:SF12">
    <property type="entry name" value="N-ACETYL GLUCOSAMINE TRANSPORTER NAGP"/>
    <property type="match status" value="1"/>
</dbReference>
<gene>
    <name evidence="8" type="ORF">NG821_01090</name>
</gene>
<evidence type="ECO:0000313" key="8">
    <source>
        <dbReference type="EMBL" id="MCO6024452.1"/>
    </source>
</evidence>
<evidence type="ECO:0000313" key="9">
    <source>
        <dbReference type="Proteomes" id="UP001204015"/>
    </source>
</evidence>
<dbReference type="RefSeq" id="WP_252759816.1">
    <property type="nucleotide sequence ID" value="NZ_JAMXLY010000002.1"/>
</dbReference>
<feature type="domain" description="Major facilitator superfamily (MFS) profile" evidence="7">
    <location>
        <begin position="9"/>
        <end position="398"/>
    </location>
</feature>
<dbReference type="Proteomes" id="UP001204015">
    <property type="component" value="Unassembled WGS sequence"/>
</dbReference>
<keyword evidence="2" id="KW-1003">Cell membrane</keyword>
<comment type="subcellular location">
    <subcellularLocation>
        <location evidence="1">Cell inner membrane</location>
        <topology evidence="1">Multi-pass membrane protein</topology>
    </subcellularLocation>
</comment>
<feature type="transmembrane region" description="Helical" evidence="6">
    <location>
        <begin position="7"/>
        <end position="26"/>
    </location>
</feature>
<feature type="transmembrane region" description="Helical" evidence="6">
    <location>
        <begin position="139"/>
        <end position="160"/>
    </location>
</feature>
<feature type="transmembrane region" description="Helical" evidence="6">
    <location>
        <begin position="313"/>
        <end position="334"/>
    </location>
</feature>
<evidence type="ECO:0000256" key="1">
    <source>
        <dbReference type="ARBA" id="ARBA00004429"/>
    </source>
</evidence>
<evidence type="ECO:0000256" key="4">
    <source>
        <dbReference type="ARBA" id="ARBA00022989"/>
    </source>
</evidence>
<dbReference type="PROSITE" id="PS50850">
    <property type="entry name" value="MFS"/>
    <property type="match status" value="1"/>
</dbReference>
<evidence type="ECO:0000256" key="6">
    <source>
        <dbReference type="SAM" id="Phobius"/>
    </source>
</evidence>
<evidence type="ECO:0000256" key="3">
    <source>
        <dbReference type="ARBA" id="ARBA00022692"/>
    </source>
</evidence>
<accession>A0ABT1BVK6</accession>
<evidence type="ECO:0000256" key="5">
    <source>
        <dbReference type="ARBA" id="ARBA00023136"/>
    </source>
</evidence>
<evidence type="ECO:0000256" key="2">
    <source>
        <dbReference type="ARBA" id="ARBA00022475"/>
    </source>
</evidence>
<dbReference type="Pfam" id="PF07690">
    <property type="entry name" value="MFS_1"/>
    <property type="match status" value="1"/>
</dbReference>
<dbReference type="InterPro" id="IPR050375">
    <property type="entry name" value="MFS_TsgA-like"/>
</dbReference>
<feature type="transmembrane region" description="Helical" evidence="6">
    <location>
        <begin position="46"/>
        <end position="66"/>
    </location>
</feature>
<keyword evidence="9" id="KW-1185">Reference proteome</keyword>
<dbReference type="Gene3D" id="1.20.1250.20">
    <property type="entry name" value="MFS general substrate transporter like domains"/>
    <property type="match status" value="2"/>
</dbReference>
<sequence>MSKNKFLVPLIYIGIMYFTVGFTLGINSYLVPLLQSALKISAGQSYLVLAANFAAFLLFSYPASLLIRHIGYKRTMSLSFLFYAIGFLLFIPSSALRSLGLFLLASFISGTANATLQSAINPYVTILGPIDSAAKRMSLMGICNSCAWAIAPIVLGIIIGKPIKEVSLNDTSLPFIFISIFSVILAVIMYKSPLKEIKAVGEDEGHVEDCPYAASKKSIWEFPHLILGAITLFLYVEVETIARATPVDYATNLNLANPDYYAILPSIGMVVGYICGIFLIPKYLSQNKALRICSFIAIIGSLLVILAPPDLSIYCITFIALGCSLMYPSLWPLAIVDLGRFTKTGSSLLVTSIVGGAVIPTIFGFMKDSLGNQNAYWICVPCFLVVMFYAFYGYKIRTHEAQTTK</sequence>
<proteinExistence type="predicted"/>
<feature type="transmembrane region" description="Helical" evidence="6">
    <location>
        <begin position="346"/>
        <end position="363"/>
    </location>
</feature>
<comment type="caution">
    <text evidence="8">The sequence shown here is derived from an EMBL/GenBank/DDBJ whole genome shotgun (WGS) entry which is preliminary data.</text>
</comment>
<dbReference type="InterPro" id="IPR011701">
    <property type="entry name" value="MFS"/>
</dbReference>
<feature type="transmembrane region" description="Helical" evidence="6">
    <location>
        <begin position="78"/>
        <end position="96"/>
    </location>
</feature>
<dbReference type="InterPro" id="IPR036259">
    <property type="entry name" value="MFS_trans_sf"/>
</dbReference>
<feature type="transmembrane region" description="Helical" evidence="6">
    <location>
        <begin position="172"/>
        <end position="190"/>
    </location>
</feature>
<keyword evidence="4 6" id="KW-1133">Transmembrane helix</keyword>
<protein>
    <submittedName>
        <fullName evidence="8">MFS transporter</fullName>
    </submittedName>
</protein>
<keyword evidence="5 6" id="KW-0472">Membrane</keyword>
<dbReference type="InterPro" id="IPR020846">
    <property type="entry name" value="MFS_dom"/>
</dbReference>
<dbReference type="EMBL" id="JAMXLY010000002">
    <property type="protein sequence ID" value="MCO6024452.1"/>
    <property type="molecule type" value="Genomic_DNA"/>
</dbReference>